<name>A0A8S4P3Z6_OWEFU</name>
<dbReference type="Gene3D" id="3.30.160.60">
    <property type="entry name" value="Classic Zinc Finger"/>
    <property type="match status" value="1"/>
</dbReference>
<dbReference type="EMBL" id="CAIIXF020000006">
    <property type="protein sequence ID" value="CAH1787833.1"/>
    <property type="molecule type" value="Genomic_DNA"/>
</dbReference>
<protein>
    <recommendedName>
        <fullName evidence="3">B box-type domain-containing protein</fullName>
    </recommendedName>
</protein>
<feature type="compositionally biased region" description="Polar residues" evidence="2">
    <location>
        <begin position="295"/>
        <end position="307"/>
    </location>
</feature>
<keyword evidence="1" id="KW-0863">Zinc-finger</keyword>
<accession>A0A8S4P3Z6</accession>
<dbReference type="SUPFAM" id="SSF57845">
    <property type="entry name" value="B-box zinc-binding domain"/>
    <property type="match status" value="1"/>
</dbReference>
<sequence length="337" mass="38432">MKSMAEVLEKTKKQLNKSSINCNICAQGDELIIAVARCIECADYLCDTCNKSHGRMKLSNSHKCVKLTGDIEKDYKMAIDNLAQRNIDCTEHNNQPLKFYCKTDKTVVCTDCWNFNHNGHNCVKIEDVAEEEIQNAFASIGQRKDFLENQAKMSYDLTDTQQQKLEKILSSIQSDCRAMIKELEKYFNKLQSKAKKAHKTIIEQIQSQRSDIELERGDTERTLHYMTSLQKYGHPVEIVNSSADIKQKLQDWSSKLLSADFEHHEKSLDMGSYQPGHLDISKLRQFLTSHDETSVKTSATSLQSKRSQLGPLSVPKARRVLPSTDKEEDISTDTIPF</sequence>
<proteinExistence type="predicted"/>
<keyword evidence="1" id="KW-0862">Zinc</keyword>
<dbReference type="Pfam" id="PF00643">
    <property type="entry name" value="zf-B_box"/>
    <property type="match status" value="1"/>
</dbReference>
<dbReference type="Proteomes" id="UP000749559">
    <property type="component" value="Unassembled WGS sequence"/>
</dbReference>
<reference evidence="4" key="1">
    <citation type="submission" date="2022-03" db="EMBL/GenBank/DDBJ databases">
        <authorList>
            <person name="Martin C."/>
        </authorList>
    </citation>
    <scope>NUCLEOTIDE SEQUENCE</scope>
</reference>
<evidence type="ECO:0000313" key="5">
    <source>
        <dbReference type="Proteomes" id="UP000749559"/>
    </source>
</evidence>
<dbReference type="CDD" id="cd19756">
    <property type="entry name" value="Bbox2"/>
    <property type="match status" value="1"/>
</dbReference>
<evidence type="ECO:0000259" key="3">
    <source>
        <dbReference type="PROSITE" id="PS50119"/>
    </source>
</evidence>
<evidence type="ECO:0000256" key="2">
    <source>
        <dbReference type="SAM" id="MobiDB-lite"/>
    </source>
</evidence>
<dbReference type="PANTHER" id="PTHR25462:SF296">
    <property type="entry name" value="MEIOTIC P26, ISOFORM F"/>
    <property type="match status" value="1"/>
</dbReference>
<dbReference type="GO" id="GO:0008270">
    <property type="term" value="F:zinc ion binding"/>
    <property type="evidence" value="ECO:0007669"/>
    <property type="project" value="UniProtKB-KW"/>
</dbReference>
<keyword evidence="5" id="KW-1185">Reference proteome</keyword>
<evidence type="ECO:0000313" key="4">
    <source>
        <dbReference type="EMBL" id="CAH1787833.1"/>
    </source>
</evidence>
<comment type="caution">
    <text evidence="4">The sequence shown here is derived from an EMBL/GenBank/DDBJ whole genome shotgun (WGS) entry which is preliminary data.</text>
</comment>
<feature type="region of interest" description="Disordered" evidence="2">
    <location>
        <begin position="294"/>
        <end position="337"/>
    </location>
</feature>
<keyword evidence="1" id="KW-0479">Metal-binding</keyword>
<feature type="non-terminal residue" evidence="4">
    <location>
        <position position="337"/>
    </location>
</feature>
<dbReference type="PANTHER" id="PTHR25462">
    <property type="entry name" value="BONUS, ISOFORM C-RELATED"/>
    <property type="match status" value="1"/>
</dbReference>
<dbReference type="OrthoDB" id="6155972at2759"/>
<dbReference type="InterPro" id="IPR000315">
    <property type="entry name" value="Znf_B-box"/>
</dbReference>
<gene>
    <name evidence="4" type="ORF">OFUS_LOCUS13466</name>
</gene>
<dbReference type="AlphaFoldDB" id="A0A8S4P3Z6"/>
<feature type="domain" description="B box-type" evidence="3">
    <location>
        <begin position="84"/>
        <end position="125"/>
    </location>
</feature>
<dbReference type="InterPro" id="IPR047153">
    <property type="entry name" value="TRIM45/56/19-like"/>
</dbReference>
<dbReference type="SMART" id="SM00336">
    <property type="entry name" value="BBOX"/>
    <property type="match status" value="2"/>
</dbReference>
<evidence type="ECO:0000256" key="1">
    <source>
        <dbReference type="PROSITE-ProRule" id="PRU00024"/>
    </source>
</evidence>
<dbReference type="PROSITE" id="PS50119">
    <property type="entry name" value="ZF_BBOX"/>
    <property type="match status" value="1"/>
</dbReference>
<organism evidence="4 5">
    <name type="scientific">Owenia fusiformis</name>
    <name type="common">Polychaete worm</name>
    <dbReference type="NCBI Taxonomy" id="6347"/>
    <lineage>
        <taxon>Eukaryota</taxon>
        <taxon>Metazoa</taxon>
        <taxon>Spiralia</taxon>
        <taxon>Lophotrochozoa</taxon>
        <taxon>Annelida</taxon>
        <taxon>Polychaeta</taxon>
        <taxon>Sedentaria</taxon>
        <taxon>Canalipalpata</taxon>
        <taxon>Sabellida</taxon>
        <taxon>Oweniida</taxon>
        <taxon>Oweniidae</taxon>
        <taxon>Owenia</taxon>
    </lineage>
</organism>